<protein>
    <recommendedName>
        <fullName evidence="3">Transposase zinc-ribbon domain-containing protein</fullName>
    </recommendedName>
</protein>
<evidence type="ECO:0008006" key="3">
    <source>
        <dbReference type="Google" id="ProtNLM"/>
    </source>
</evidence>
<dbReference type="RefSeq" id="WP_380803729.1">
    <property type="nucleotide sequence ID" value="NZ_JBHSFZ010000013.1"/>
</dbReference>
<name>A0ABV9F0K9_9SPHN</name>
<organism evidence="1 2">
    <name type="scientific">Sphingobium tyrosinilyticum</name>
    <dbReference type="NCBI Taxonomy" id="2715436"/>
    <lineage>
        <taxon>Bacteria</taxon>
        <taxon>Pseudomonadati</taxon>
        <taxon>Pseudomonadota</taxon>
        <taxon>Alphaproteobacteria</taxon>
        <taxon>Sphingomonadales</taxon>
        <taxon>Sphingomonadaceae</taxon>
        <taxon>Sphingobium</taxon>
    </lineage>
</organism>
<comment type="caution">
    <text evidence="1">The sequence shown here is derived from an EMBL/GenBank/DDBJ whole genome shotgun (WGS) entry which is preliminary data.</text>
</comment>
<gene>
    <name evidence="1" type="ORF">ACFO3E_08395</name>
</gene>
<accession>A0ABV9F0K9</accession>
<sequence length="94" mass="10223">MSEEEETMRPVSSLATGKSFDPALRGYIIHYHVGEANHCPSCGRSQWIVGRLMAECAYCETALPLENNRGVGACARFVHTHTSVPFEQGGPVTA</sequence>
<evidence type="ECO:0000313" key="1">
    <source>
        <dbReference type="EMBL" id="MFC4594211.1"/>
    </source>
</evidence>
<proteinExistence type="predicted"/>
<evidence type="ECO:0000313" key="2">
    <source>
        <dbReference type="Proteomes" id="UP001595957"/>
    </source>
</evidence>
<dbReference type="Proteomes" id="UP001595957">
    <property type="component" value="Unassembled WGS sequence"/>
</dbReference>
<dbReference type="EMBL" id="JBHSFZ010000013">
    <property type="protein sequence ID" value="MFC4594211.1"/>
    <property type="molecule type" value="Genomic_DNA"/>
</dbReference>
<keyword evidence="2" id="KW-1185">Reference proteome</keyword>
<reference evidence="2" key="1">
    <citation type="journal article" date="2019" name="Int. J. Syst. Evol. Microbiol.">
        <title>The Global Catalogue of Microorganisms (GCM) 10K type strain sequencing project: providing services to taxonomists for standard genome sequencing and annotation.</title>
        <authorList>
            <consortium name="The Broad Institute Genomics Platform"/>
            <consortium name="The Broad Institute Genome Sequencing Center for Infectious Disease"/>
            <person name="Wu L."/>
            <person name="Ma J."/>
        </authorList>
    </citation>
    <scope>NUCLEOTIDE SEQUENCE [LARGE SCALE GENOMIC DNA]</scope>
    <source>
        <strain evidence="2">NBRC 103632</strain>
    </source>
</reference>